<dbReference type="AlphaFoldDB" id="A0A9D2HXB6"/>
<dbReference type="Proteomes" id="UP000823862">
    <property type="component" value="Unassembled WGS sequence"/>
</dbReference>
<proteinExistence type="predicted"/>
<comment type="caution">
    <text evidence="4">The sequence shown here is derived from an EMBL/GenBank/DDBJ whole genome shotgun (WGS) entry which is preliminary data.</text>
</comment>
<feature type="region of interest" description="Disordered" evidence="2">
    <location>
        <begin position="633"/>
        <end position="661"/>
    </location>
</feature>
<feature type="coiled-coil region" evidence="1">
    <location>
        <begin position="33"/>
        <end position="121"/>
    </location>
</feature>
<keyword evidence="1" id="KW-0175">Coiled coil</keyword>
<feature type="signal peptide" evidence="3">
    <location>
        <begin position="1"/>
        <end position="22"/>
    </location>
</feature>
<feature type="compositionally biased region" description="Acidic residues" evidence="2">
    <location>
        <begin position="634"/>
        <end position="661"/>
    </location>
</feature>
<reference evidence="4" key="1">
    <citation type="journal article" date="2021" name="PeerJ">
        <title>Extensive microbial diversity within the chicken gut microbiome revealed by metagenomics and culture.</title>
        <authorList>
            <person name="Gilroy R."/>
            <person name="Ravi A."/>
            <person name="Getino M."/>
            <person name="Pursley I."/>
            <person name="Horton D.L."/>
            <person name="Alikhan N.F."/>
            <person name="Baker D."/>
            <person name="Gharbi K."/>
            <person name="Hall N."/>
            <person name="Watson M."/>
            <person name="Adriaenssens E.M."/>
            <person name="Foster-Nyarko E."/>
            <person name="Jarju S."/>
            <person name="Secka A."/>
            <person name="Antonio M."/>
            <person name="Oren A."/>
            <person name="Chaudhuri R.R."/>
            <person name="La Ragione R."/>
            <person name="Hildebrand F."/>
            <person name="Pallen M.J."/>
        </authorList>
    </citation>
    <scope>NUCLEOTIDE SEQUENCE</scope>
    <source>
        <strain evidence="4">ChiHjej12B11-9795</strain>
    </source>
</reference>
<feature type="coiled-coil region" evidence="1">
    <location>
        <begin position="492"/>
        <end position="526"/>
    </location>
</feature>
<dbReference type="PROSITE" id="PS51257">
    <property type="entry name" value="PROKAR_LIPOPROTEIN"/>
    <property type="match status" value="1"/>
</dbReference>
<evidence type="ECO:0000313" key="4">
    <source>
        <dbReference type="EMBL" id="HJA87039.1"/>
    </source>
</evidence>
<gene>
    <name evidence="4" type="ORF">H9950_12770</name>
</gene>
<organism evidence="4 5">
    <name type="scientific">Candidatus Bacteroides avicola</name>
    <dbReference type="NCBI Taxonomy" id="2838468"/>
    <lineage>
        <taxon>Bacteria</taxon>
        <taxon>Pseudomonadati</taxon>
        <taxon>Bacteroidota</taxon>
        <taxon>Bacteroidia</taxon>
        <taxon>Bacteroidales</taxon>
        <taxon>Bacteroidaceae</taxon>
        <taxon>Bacteroides</taxon>
    </lineage>
</organism>
<sequence>MKKKWTYLAVAGMLLGTAPVFTGCVDNDEPAGIEQLRGAKAQLLQAKAAVEEAVALVEQANAEYRQAEAQWKRAKAAQEEYKAELKRLQVELQEAKNEKEKVRLEKDIQDLRNQMEGAALQHQINMLDLQKKFALVQRQYEIVMQEIEISDAIGSEQARVSLSSLKEAVQDAYEALYVGIDDDAKSSLYYQLEKAQERLYNAQLNQAHGIINEDANIFIPRLEYNVAAAQSHLAAQKEAYEKYAQYLTTDVTTADWRAEIKTWEDEIAKVKKNWDEAYTTVETLKASGKYLEASQNLYGIYEKGESIEGAIMSKPNIEGITQEYPDNWDKAVGGAWPTYQKALGNLDDLKHQKEDAFTLAAPATAMPTIPTYLQTFLEQAESAYDPTVSSYFDWSTLNIEEDLTYGFWSSNDEAIEYNPAEEKYATVPVNKRLANFKYAMAILDEAAEMAQNATVQVAREALDKWVTETHDTWVKAIDTEYHAAFDTALKAIADAETKLLEADKAMAAAKEEVAKYELEVLKWKDTYNAYTTIKNKLIEAVNNNLDLDGITFTDTEQFEQDLKNIALQWQSNMISTEEQLANAQVELEKAQNGEYNDVTYAQYLLDVANYNFNKGWEEYQEALNNLNTALAAIADEEEGGNAEQPGDDNQDPAGEEEQPAE</sequence>
<dbReference type="EMBL" id="DWZI01000066">
    <property type="protein sequence ID" value="HJA87039.1"/>
    <property type="molecule type" value="Genomic_DNA"/>
</dbReference>
<keyword evidence="3" id="KW-0732">Signal</keyword>
<evidence type="ECO:0000256" key="3">
    <source>
        <dbReference type="SAM" id="SignalP"/>
    </source>
</evidence>
<evidence type="ECO:0000256" key="1">
    <source>
        <dbReference type="SAM" id="Coils"/>
    </source>
</evidence>
<accession>A0A9D2HXB6</accession>
<reference evidence="4" key="2">
    <citation type="submission" date="2021-04" db="EMBL/GenBank/DDBJ databases">
        <authorList>
            <person name="Gilroy R."/>
        </authorList>
    </citation>
    <scope>NUCLEOTIDE SEQUENCE</scope>
    <source>
        <strain evidence="4">ChiHjej12B11-9795</strain>
    </source>
</reference>
<feature type="chain" id="PRO_5038496030" evidence="3">
    <location>
        <begin position="23"/>
        <end position="661"/>
    </location>
</feature>
<name>A0A9D2HXB6_9BACE</name>
<evidence type="ECO:0000256" key="2">
    <source>
        <dbReference type="SAM" id="MobiDB-lite"/>
    </source>
</evidence>
<protein>
    <submittedName>
        <fullName evidence="4">Uncharacterized protein</fullName>
    </submittedName>
</protein>
<evidence type="ECO:0000313" key="5">
    <source>
        <dbReference type="Proteomes" id="UP000823862"/>
    </source>
</evidence>